<reference evidence="6" key="3">
    <citation type="submission" date="2025-09" db="UniProtKB">
        <authorList>
            <consortium name="Ensembl"/>
        </authorList>
    </citation>
    <scope>IDENTIFICATION</scope>
</reference>
<dbReference type="InterPro" id="IPR039809">
    <property type="entry name" value="Chemokine_b/g/d"/>
</dbReference>
<dbReference type="CDD" id="cd00272">
    <property type="entry name" value="Chemokine_CC"/>
    <property type="match status" value="1"/>
</dbReference>
<keyword evidence="4" id="KW-0145">Chemotaxis</keyword>
<dbReference type="GO" id="GO:0005615">
    <property type="term" value="C:extracellular space"/>
    <property type="evidence" value="ECO:0007669"/>
    <property type="project" value="UniProtKB-KW"/>
</dbReference>
<dbReference type="GeneTree" id="ENSGT00940000171869"/>
<protein>
    <recommendedName>
        <fullName evidence="4">C-C motif chemokine</fullName>
    </recommendedName>
</protein>
<feature type="signal peptide" evidence="4">
    <location>
        <begin position="1"/>
        <end position="22"/>
    </location>
</feature>
<comment type="subcellular location">
    <subcellularLocation>
        <location evidence="4">Secreted</location>
    </subcellularLocation>
</comment>
<dbReference type="InterPro" id="IPR001811">
    <property type="entry name" value="Chemokine_IL8-like_dom"/>
</dbReference>
<accession>A0A3P8TG44</accession>
<organism evidence="6 7">
    <name type="scientific">Amphiprion percula</name>
    <name type="common">Orange clownfish</name>
    <name type="synonym">Lutjanus percula</name>
    <dbReference type="NCBI Taxonomy" id="161767"/>
    <lineage>
        <taxon>Eukaryota</taxon>
        <taxon>Metazoa</taxon>
        <taxon>Chordata</taxon>
        <taxon>Craniata</taxon>
        <taxon>Vertebrata</taxon>
        <taxon>Euteleostomi</taxon>
        <taxon>Actinopterygii</taxon>
        <taxon>Neopterygii</taxon>
        <taxon>Teleostei</taxon>
        <taxon>Neoteleostei</taxon>
        <taxon>Acanthomorphata</taxon>
        <taxon>Ovalentaria</taxon>
        <taxon>Pomacentridae</taxon>
        <taxon>Amphiprion</taxon>
    </lineage>
</organism>
<dbReference type="Gene3D" id="2.40.50.40">
    <property type="match status" value="1"/>
</dbReference>
<evidence type="ECO:0000256" key="4">
    <source>
        <dbReference type="RuleBase" id="RU361150"/>
    </source>
</evidence>
<evidence type="ECO:0000313" key="7">
    <source>
        <dbReference type="Proteomes" id="UP000265080"/>
    </source>
</evidence>
<dbReference type="InterPro" id="IPR000827">
    <property type="entry name" value="Chemokine_CC_CS"/>
</dbReference>
<evidence type="ECO:0000259" key="5">
    <source>
        <dbReference type="SMART" id="SM00199"/>
    </source>
</evidence>
<dbReference type="AlphaFoldDB" id="A0A3P8TG44"/>
<dbReference type="Pfam" id="PF00048">
    <property type="entry name" value="IL8"/>
    <property type="match status" value="1"/>
</dbReference>
<keyword evidence="4" id="KW-0964">Secreted</keyword>
<dbReference type="STRING" id="161767.ENSAPEP00000022307"/>
<dbReference type="SMART" id="SM00199">
    <property type="entry name" value="SCY"/>
    <property type="match status" value="1"/>
</dbReference>
<evidence type="ECO:0000256" key="1">
    <source>
        <dbReference type="ARBA" id="ARBA00010868"/>
    </source>
</evidence>
<dbReference type="SUPFAM" id="SSF54117">
    <property type="entry name" value="Interleukin 8-like chemokines"/>
    <property type="match status" value="1"/>
</dbReference>
<feature type="chain" id="PRO_5017846466" description="C-C motif chemokine" evidence="4">
    <location>
        <begin position="23"/>
        <end position="93"/>
    </location>
</feature>
<proteinExistence type="inferred from homology"/>
<dbReference type="PANTHER" id="PTHR12015">
    <property type="entry name" value="SMALL INDUCIBLE CYTOKINE A"/>
    <property type="match status" value="1"/>
</dbReference>
<name>A0A3P8TG44_AMPPE</name>
<keyword evidence="3" id="KW-1015">Disulfide bond</keyword>
<evidence type="ECO:0000256" key="3">
    <source>
        <dbReference type="ARBA" id="ARBA00023157"/>
    </source>
</evidence>
<reference evidence="6" key="2">
    <citation type="submission" date="2025-08" db="UniProtKB">
        <authorList>
            <consortium name="Ensembl"/>
        </authorList>
    </citation>
    <scope>IDENTIFICATION</scope>
</reference>
<evidence type="ECO:0000256" key="2">
    <source>
        <dbReference type="ARBA" id="ARBA00022514"/>
    </source>
</evidence>
<reference evidence="6 7" key="1">
    <citation type="submission" date="2018-03" db="EMBL/GenBank/DDBJ databases">
        <title>Finding Nemo's genes: A chromosome-scale reference assembly of the genome of the orange clownfish Amphiprion percula.</title>
        <authorList>
            <person name="Lehmann R."/>
        </authorList>
    </citation>
    <scope>NUCLEOTIDE SEQUENCE</scope>
</reference>
<dbReference type="GO" id="GO:0006955">
    <property type="term" value="P:immune response"/>
    <property type="evidence" value="ECO:0007669"/>
    <property type="project" value="InterPro"/>
</dbReference>
<comment type="similarity">
    <text evidence="1 4">Belongs to the intercrine beta (chemokine CC) family.</text>
</comment>
<dbReference type="Proteomes" id="UP000265080">
    <property type="component" value="Chromosome 23"/>
</dbReference>
<dbReference type="OMA" id="DIMAHID"/>
<keyword evidence="7" id="KW-1185">Reference proteome</keyword>
<evidence type="ECO:0000313" key="6">
    <source>
        <dbReference type="Ensembl" id="ENSAPEP00000022307.1"/>
    </source>
</evidence>
<dbReference type="Ensembl" id="ENSAPET00000022898.1">
    <property type="protein sequence ID" value="ENSAPEP00000022307.1"/>
    <property type="gene ID" value="ENSAPEG00000015915.1"/>
</dbReference>
<keyword evidence="4" id="KW-0732">Signal</keyword>
<dbReference type="PROSITE" id="PS00472">
    <property type="entry name" value="SMALL_CYTOKINES_CC"/>
    <property type="match status" value="1"/>
</dbReference>
<dbReference type="FunFam" id="2.40.50.40:FF:000002">
    <property type="entry name" value="C-C motif chemokine"/>
    <property type="match status" value="1"/>
</dbReference>
<sequence>MRTVYMFLLCILGAAMLSTVICDYGIGPDRCCFSYYPRRLKKNAIVSYYMTSHRCLKPGVILLTKTSLIICVDPSFSWVEDIMAHIDQSPTSF</sequence>
<feature type="domain" description="Chemokine interleukin-8-like" evidence="5">
    <location>
        <begin position="28"/>
        <end position="86"/>
    </location>
</feature>
<keyword evidence="2 4" id="KW-0202">Cytokine</keyword>
<dbReference type="GO" id="GO:0008009">
    <property type="term" value="F:chemokine activity"/>
    <property type="evidence" value="ECO:0007669"/>
    <property type="project" value="InterPro"/>
</dbReference>
<dbReference type="InterPro" id="IPR036048">
    <property type="entry name" value="Interleukin_8-like_sf"/>
</dbReference>